<evidence type="ECO:0000313" key="8">
    <source>
        <dbReference type="EMBL" id="KAK0507310.1"/>
    </source>
</evidence>
<evidence type="ECO:0000256" key="2">
    <source>
        <dbReference type="ARBA" id="ARBA00010617"/>
    </source>
</evidence>
<dbReference type="Gene3D" id="1.10.630.10">
    <property type="entry name" value="Cytochrome P450"/>
    <property type="match status" value="1"/>
</dbReference>
<dbReference type="SUPFAM" id="SSF48264">
    <property type="entry name" value="Cytochrome P450"/>
    <property type="match status" value="1"/>
</dbReference>
<proteinExistence type="inferred from homology"/>
<comment type="caution">
    <text evidence="8">The sequence shown here is derived from an EMBL/GenBank/DDBJ whole genome shotgun (WGS) entry which is preliminary data.</text>
</comment>
<dbReference type="GO" id="GO:0005506">
    <property type="term" value="F:iron ion binding"/>
    <property type="evidence" value="ECO:0007669"/>
    <property type="project" value="InterPro"/>
</dbReference>
<dbReference type="InterPro" id="IPR036396">
    <property type="entry name" value="Cyt_P450_sf"/>
</dbReference>
<keyword evidence="5 7" id="KW-0408">Iron</keyword>
<evidence type="ECO:0008006" key="10">
    <source>
        <dbReference type="Google" id="ProtNLM"/>
    </source>
</evidence>
<protein>
    <recommendedName>
        <fullName evidence="10">Cytochrome P450</fullName>
    </recommendedName>
</protein>
<organism evidence="8 9">
    <name type="scientific">Cladonia borealis</name>
    <dbReference type="NCBI Taxonomy" id="184061"/>
    <lineage>
        <taxon>Eukaryota</taxon>
        <taxon>Fungi</taxon>
        <taxon>Dikarya</taxon>
        <taxon>Ascomycota</taxon>
        <taxon>Pezizomycotina</taxon>
        <taxon>Lecanoromycetes</taxon>
        <taxon>OSLEUM clade</taxon>
        <taxon>Lecanoromycetidae</taxon>
        <taxon>Lecanorales</taxon>
        <taxon>Lecanorineae</taxon>
        <taxon>Cladoniaceae</taxon>
        <taxon>Cladonia</taxon>
    </lineage>
</organism>
<dbReference type="PANTHER" id="PTHR24287">
    <property type="entry name" value="P450, PUTATIVE (EUROFUNG)-RELATED"/>
    <property type="match status" value="1"/>
</dbReference>
<dbReference type="InterPro" id="IPR001128">
    <property type="entry name" value="Cyt_P450"/>
</dbReference>
<evidence type="ECO:0000256" key="1">
    <source>
        <dbReference type="ARBA" id="ARBA00001971"/>
    </source>
</evidence>
<comment type="cofactor">
    <cofactor evidence="1">
        <name>heme</name>
        <dbReference type="ChEBI" id="CHEBI:30413"/>
    </cofactor>
</comment>
<dbReference type="GO" id="GO:0016712">
    <property type="term" value="F:oxidoreductase activity, acting on paired donors, with incorporation or reduction of molecular oxygen, reduced flavin or flavoprotein as one donor, and incorporation of one atom of oxygen"/>
    <property type="evidence" value="ECO:0007669"/>
    <property type="project" value="InterPro"/>
</dbReference>
<sequence>MSTIRPCLDLFIKSMRYMEEGSYFDLCQTLFREYGKTYAAKSWGRTVVHTMDPKNMQVVLSSCSSHFAVEPIRLDSLEKLLGKGVFTSDGYNWEHSRGLINTIFAKAYISDLSSLDLYVTRVLDMIPRDRSTVDLQPLFKRLFLDVSTKFGFGASNAPLASPANIAKTDEFLEAFEQALRGVGIRMFFGKFRFLFGGDGAANEACARVHEVVDEFINDALRNRQDSIAEASTLYNLLSELGQSTESRLDLRHQVLNVFLPGYDSTAIGLSDVFFQLARNPRVWTKLRKEVMAIDHSITLEVIRSMNYLKNVLNESFRLLSPIGRNKRMCVKNCILPNGGSIKGQTPIIVKRGTKVNMVFRAMQRDPDLWRLDAAVFRPERWEERELKSTWEYMPFSRGARACPAQQMALLECGYVLIRFLQEFERMENRDPQVEFVEEHRVTMQSRNGVKVALISAS</sequence>
<dbReference type="Pfam" id="PF00067">
    <property type="entry name" value="p450"/>
    <property type="match status" value="1"/>
</dbReference>
<evidence type="ECO:0000256" key="7">
    <source>
        <dbReference type="RuleBase" id="RU000461"/>
    </source>
</evidence>
<reference evidence="8" key="1">
    <citation type="submission" date="2023-03" db="EMBL/GenBank/DDBJ databases">
        <title>Complete genome of Cladonia borealis.</title>
        <authorList>
            <person name="Park H."/>
        </authorList>
    </citation>
    <scope>NUCLEOTIDE SEQUENCE</scope>
    <source>
        <strain evidence="8">ANT050790</strain>
    </source>
</reference>
<accession>A0AA39QQK3</accession>
<evidence type="ECO:0000256" key="4">
    <source>
        <dbReference type="ARBA" id="ARBA00023002"/>
    </source>
</evidence>
<dbReference type="PRINTS" id="PR01239">
    <property type="entry name" value="EP450IICYP52"/>
</dbReference>
<evidence type="ECO:0000256" key="6">
    <source>
        <dbReference type="ARBA" id="ARBA00023033"/>
    </source>
</evidence>
<evidence type="ECO:0000256" key="3">
    <source>
        <dbReference type="ARBA" id="ARBA00022723"/>
    </source>
</evidence>
<dbReference type="InterPro" id="IPR002974">
    <property type="entry name" value="Cyt_P450_E_CYP52_ascomycetes"/>
</dbReference>
<dbReference type="InterPro" id="IPR017972">
    <property type="entry name" value="Cyt_P450_CS"/>
</dbReference>
<dbReference type="Proteomes" id="UP001166286">
    <property type="component" value="Unassembled WGS sequence"/>
</dbReference>
<gene>
    <name evidence="8" type="ORF">JMJ35_010348</name>
</gene>
<keyword evidence="4 7" id="KW-0560">Oxidoreductase</keyword>
<dbReference type="EMBL" id="JAFEKC020000024">
    <property type="protein sequence ID" value="KAK0507310.1"/>
    <property type="molecule type" value="Genomic_DNA"/>
</dbReference>
<dbReference type="GO" id="GO:0020037">
    <property type="term" value="F:heme binding"/>
    <property type="evidence" value="ECO:0007669"/>
    <property type="project" value="InterPro"/>
</dbReference>
<dbReference type="PANTHER" id="PTHR24287:SF19">
    <property type="entry name" value="CYTOCHROME P450"/>
    <property type="match status" value="1"/>
</dbReference>
<keyword evidence="9" id="KW-1185">Reference proteome</keyword>
<name>A0AA39QQK3_9LECA</name>
<dbReference type="CDD" id="cd11063">
    <property type="entry name" value="CYP52"/>
    <property type="match status" value="1"/>
</dbReference>
<dbReference type="InterPro" id="IPR047146">
    <property type="entry name" value="Cyt_P450_E_CYP52_fungi"/>
</dbReference>
<dbReference type="PROSITE" id="PS00086">
    <property type="entry name" value="CYTOCHROME_P450"/>
    <property type="match status" value="1"/>
</dbReference>
<evidence type="ECO:0000313" key="9">
    <source>
        <dbReference type="Proteomes" id="UP001166286"/>
    </source>
</evidence>
<keyword evidence="6 7" id="KW-0503">Monooxygenase</keyword>
<keyword evidence="3 7" id="KW-0479">Metal-binding</keyword>
<evidence type="ECO:0000256" key="5">
    <source>
        <dbReference type="ARBA" id="ARBA00023004"/>
    </source>
</evidence>
<comment type="similarity">
    <text evidence="2 7">Belongs to the cytochrome P450 family.</text>
</comment>
<dbReference type="AlphaFoldDB" id="A0AA39QQK3"/>
<keyword evidence="7" id="KW-0349">Heme</keyword>